<accession>A0A2K8K6D5</accession>
<evidence type="ECO:0000313" key="2">
    <source>
        <dbReference type="EMBL" id="ATX65011.1"/>
    </source>
</evidence>
<dbReference type="STRING" id="441209.GCA_001870665_00526"/>
<name>A0A2K8K6D5_9RHOB</name>
<reference evidence="2 3" key="1">
    <citation type="submission" date="2017-11" db="EMBL/GenBank/DDBJ databases">
        <title>Revised Sequence and Annotation of the Rhodobaca barguzinensis strain alga05 Genome.</title>
        <authorList>
            <person name="Kopejtka K."/>
            <person name="Tomasch J.M."/>
            <person name="Bunk B."/>
            <person name="Koblizek M."/>
        </authorList>
    </citation>
    <scope>NUCLEOTIDE SEQUENCE [LARGE SCALE GENOMIC DNA]</scope>
    <source>
        <strain evidence="3">alga05</strain>
    </source>
</reference>
<protein>
    <submittedName>
        <fullName evidence="2">DUF4177 domain-containing protein</fullName>
    </submittedName>
</protein>
<feature type="region of interest" description="Disordered" evidence="1">
    <location>
        <begin position="103"/>
        <end position="159"/>
    </location>
</feature>
<keyword evidence="3" id="KW-1185">Reference proteome</keyword>
<gene>
    <name evidence="2" type="ORF">BG454_03485</name>
</gene>
<proteinExistence type="predicted"/>
<dbReference type="KEGG" id="rbg:BG454_03485"/>
<evidence type="ECO:0000313" key="3">
    <source>
        <dbReference type="Proteomes" id="UP000228948"/>
    </source>
</evidence>
<dbReference type="AlphaFoldDB" id="A0A2K8K6D5"/>
<organism evidence="2 3">
    <name type="scientific">Roseinatronobacter bogoriensis subsp. barguzinensis</name>
    <dbReference type="NCBI Taxonomy" id="441209"/>
    <lineage>
        <taxon>Bacteria</taxon>
        <taxon>Pseudomonadati</taxon>
        <taxon>Pseudomonadota</taxon>
        <taxon>Alphaproteobacteria</taxon>
        <taxon>Rhodobacterales</taxon>
        <taxon>Paracoccaceae</taxon>
        <taxon>Roseinatronobacter</taxon>
    </lineage>
</organism>
<dbReference type="EMBL" id="CP024899">
    <property type="protein sequence ID" value="ATX65011.1"/>
    <property type="molecule type" value="Genomic_DNA"/>
</dbReference>
<feature type="compositionally biased region" description="Basic and acidic residues" evidence="1">
    <location>
        <begin position="141"/>
        <end position="159"/>
    </location>
</feature>
<evidence type="ECO:0000256" key="1">
    <source>
        <dbReference type="SAM" id="MobiDB-lite"/>
    </source>
</evidence>
<sequence length="159" mass="17697">MAAKCIVASCNNVVQAALPKAAKTGPHMHSYEYLALPAPLRGQKIKGLKTPAERYAHELTTLLNDLSSEGWEYCRSECLPSEERKGLTGKTVVQNHLLIFRRPKPEQLAEHVTSADTSRTVAEPRQDAIEPPAIESPSADRPIHDSRREPMFASTRREE</sequence>
<dbReference type="Proteomes" id="UP000228948">
    <property type="component" value="Chromosome"/>
</dbReference>